<dbReference type="InterPro" id="IPR043129">
    <property type="entry name" value="ATPase_NBD"/>
</dbReference>
<dbReference type="CDD" id="cd24035">
    <property type="entry name" value="ASKHA_NBD_O66634-like_rpt2"/>
    <property type="match status" value="1"/>
</dbReference>
<dbReference type="Proteomes" id="UP000187408">
    <property type="component" value="Unassembled WGS sequence"/>
</dbReference>
<dbReference type="STRING" id="1914305.BLW93_03255"/>
<dbReference type="Pfam" id="PF09989">
    <property type="entry name" value="DUF2229"/>
    <property type="match status" value="1"/>
</dbReference>
<dbReference type="InterPro" id="IPR018709">
    <property type="entry name" value="CoA_activase_DUF2229"/>
</dbReference>
<dbReference type="OrthoDB" id="9802715at2"/>
<sequence>MKNAGIDIGSTTIKCVLLDENGEIIYKRYERHEARQGEKLLKFLKDIESIASKDFNLFMTGSGATSFSRVLGVQFIQEVNAITRAVERLMPETRSVVELGGQDAKMIFWFDVNGRKRKLTTMNDKCAGGTGATIDRILSKLKISPEVAISVSYDHSKVYPVAAKCGVFAETDITGLQKSGVPAEELLISLFDAIVLQNLSVLTRGYTLYPKVLLLGGPHTFFPALCQAWKFHLERIWEEKGISFSEDSIVVPEDAQFFASIGAALSGEREESPYRGSEKLEEFLRVGIDGLKKEMGIPGLVKDDEELEQFLKKYGNLFAPVRELEERERISCYIGIDGGSTSTKIVVIDDEKRVVDKAYTLSCGNPLEDVKKLLMQIHQSAESKGILLDVKGVGVTGYAKDMIKEFIGADVAVVETVAHTISALSFFDKIDVIVDVGGQDIKVMFMSNNQVKDFKLNTQCSAGNGYFLQTTAEKFGYKVEEYADVAFKARYAPEFNFGCAVFLEQDIVDFQRLGWEPHEIMAGLAKVLPKNIWLYVVKEPNLKKFGKRFLLQGGTQRNLAAVKAQYDFIKEKVPDAEIFVHPITGEAGAFGAAVEAMKTEKTVFPGFELIKGMKFEIINDETTRCNFCSNRCLRTFIKSEDRDKLYIIAPCEKGMVVDKDSLKEHIGALKSIKNRFPDMTEISAKTVFGSFEVDEVTDKLKGIVVGIPKVLNFYSLAPFFFGYFKSLGANVIYSPFTSETMVKRDMIGGAIDPCFPSKVALAHVVNLLREKPDLIFFPKILTLMRFLKDSEDSKACPTVSGTPMVVKAVLTKEDDIFKQKGVKFISPILHFHDRDFLEFELLDTFGKLFDISRKENREAINVGFEVYHRYLSRLRGYGRQILEQAEESGSVVVLALGRPYHNDPGINHGITTEIQKKGYPILTIDSLPVDEDILNRVFKGRDPFTISDVYKKSYSENTNRKIWGALYAAGHPNIAVLDFSSFRCGPDAPTYRVIEEIMESSGTPYFTFHEIDENRPSGAIKIRVETIDYFLKEYKRKVL</sequence>
<dbReference type="Gene3D" id="3.30.420.40">
    <property type="match status" value="4"/>
</dbReference>
<dbReference type="InterPro" id="IPR002731">
    <property type="entry name" value="ATPase_BadF"/>
</dbReference>
<evidence type="ECO:0000259" key="1">
    <source>
        <dbReference type="Pfam" id="PF01869"/>
    </source>
</evidence>
<name>A0A1R1MM81_9BACT</name>
<gene>
    <name evidence="3" type="ORF">BLW93_03255</name>
</gene>
<feature type="domain" description="ATPase BadF/BadG/BcrA/BcrD type" evidence="1">
    <location>
        <begin position="5"/>
        <end position="265"/>
    </location>
</feature>
<feature type="domain" description="ATPase BadF/BadG/BcrA/BcrD type" evidence="1">
    <location>
        <begin position="334"/>
        <end position="596"/>
    </location>
</feature>
<evidence type="ECO:0000259" key="2">
    <source>
        <dbReference type="Pfam" id="PF09989"/>
    </source>
</evidence>
<keyword evidence="4" id="KW-1185">Reference proteome</keyword>
<evidence type="ECO:0000313" key="3">
    <source>
        <dbReference type="EMBL" id="OMH40820.1"/>
    </source>
</evidence>
<dbReference type="PANTHER" id="PTHR32329:SF4">
    <property type="entry name" value="ACTIVATOR OF 2-HYDROXYACYL-COA DEHYDRATASE"/>
    <property type="match status" value="1"/>
</dbReference>
<evidence type="ECO:0000313" key="4">
    <source>
        <dbReference type="Proteomes" id="UP000187408"/>
    </source>
</evidence>
<proteinExistence type="predicted"/>
<dbReference type="EMBL" id="MOEN01000008">
    <property type="protein sequence ID" value="OMH40820.1"/>
    <property type="molecule type" value="Genomic_DNA"/>
</dbReference>
<dbReference type="RefSeq" id="WP_076712683.1">
    <property type="nucleotide sequence ID" value="NZ_MOEN01000008.1"/>
</dbReference>
<protein>
    <submittedName>
        <fullName evidence="3">CoA activase</fullName>
    </submittedName>
</protein>
<reference evidence="3 4" key="1">
    <citation type="submission" date="2016-10" db="EMBL/GenBank/DDBJ databases">
        <title>Genome sequence of a sulfur-reducing bacterium Desulfurobacterium indicum K6013.</title>
        <authorList>
            <person name="Cao J."/>
            <person name="Shao Z."/>
            <person name="Alain K."/>
            <person name="Jebbar M."/>
        </authorList>
    </citation>
    <scope>NUCLEOTIDE SEQUENCE [LARGE SCALE GENOMIC DNA]</scope>
    <source>
        <strain evidence="3 4">K6013</strain>
    </source>
</reference>
<dbReference type="SUPFAM" id="SSF53067">
    <property type="entry name" value="Actin-like ATPase domain"/>
    <property type="match status" value="2"/>
</dbReference>
<dbReference type="PANTHER" id="PTHR32329">
    <property type="entry name" value="BIFUNCTIONAL PROTEIN [INCLUDES 2-HYDROXYACYL-COA DEHYDRATASE (N-TER) AND ITS ACTIVATOR DOMAIN (C_TERM)-RELATED"/>
    <property type="match status" value="1"/>
</dbReference>
<accession>A0A1R1MM81</accession>
<comment type="caution">
    <text evidence="3">The sequence shown here is derived from an EMBL/GenBank/DDBJ whole genome shotgun (WGS) entry which is preliminary data.</text>
</comment>
<dbReference type="AlphaFoldDB" id="A0A1R1MM81"/>
<dbReference type="InterPro" id="IPR051805">
    <property type="entry name" value="Dehydratase_Activator_Redct"/>
</dbReference>
<dbReference type="Pfam" id="PF01869">
    <property type="entry name" value="BcrAD_BadFG"/>
    <property type="match status" value="2"/>
</dbReference>
<feature type="domain" description="DUF2229" evidence="2">
    <location>
        <begin position="705"/>
        <end position="927"/>
    </location>
</feature>
<organism evidence="3 4">
    <name type="scientific">Desulfurobacterium indicum</name>
    <dbReference type="NCBI Taxonomy" id="1914305"/>
    <lineage>
        <taxon>Bacteria</taxon>
        <taxon>Pseudomonadati</taxon>
        <taxon>Aquificota</taxon>
        <taxon>Aquificia</taxon>
        <taxon>Desulfurobacteriales</taxon>
        <taxon>Desulfurobacteriaceae</taxon>
        <taxon>Desulfurobacterium</taxon>
    </lineage>
</organism>
<dbReference type="CDD" id="cd24034">
    <property type="entry name" value="ASKHA_NBD_O66634-like_rpt1"/>
    <property type="match status" value="1"/>
</dbReference>